<feature type="region of interest" description="Disordered" evidence="1">
    <location>
        <begin position="1"/>
        <end position="92"/>
    </location>
</feature>
<organism evidence="2 3">
    <name type="scientific">Sphagnum troendelagicum</name>
    <dbReference type="NCBI Taxonomy" id="128251"/>
    <lineage>
        <taxon>Eukaryota</taxon>
        <taxon>Viridiplantae</taxon>
        <taxon>Streptophyta</taxon>
        <taxon>Embryophyta</taxon>
        <taxon>Bryophyta</taxon>
        <taxon>Sphagnophytina</taxon>
        <taxon>Sphagnopsida</taxon>
        <taxon>Sphagnales</taxon>
        <taxon>Sphagnaceae</taxon>
        <taxon>Sphagnum</taxon>
    </lineage>
</organism>
<accession>A0ABP0TLC1</accession>
<evidence type="ECO:0000313" key="3">
    <source>
        <dbReference type="Proteomes" id="UP001497512"/>
    </source>
</evidence>
<keyword evidence="3" id="KW-1185">Reference proteome</keyword>
<evidence type="ECO:0000256" key="1">
    <source>
        <dbReference type="SAM" id="MobiDB-lite"/>
    </source>
</evidence>
<evidence type="ECO:0000313" key="2">
    <source>
        <dbReference type="EMBL" id="CAK9199505.1"/>
    </source>
</evidence>
<gene>
    <name evidence="2" type="ORF">CSSPTR1EN2_LOCUS4970</name>
</gene>
<sequence>MKNHQAVKTHVWKKSTTGVSGSASPKENFNSFGDIGPSHYKSPQPINPEVNNSFGDIGPSCYKPPPINPPSTQGAQKSVRSKEGAWQNSCAV</sequence>
<dbReference type="Proteomes" id="UP001497512">
    <property type="component" value="Chromosome 12"/>
</dbReference>
<feature type="compositionally biased region" description="Basic residues" evidence="1">
    <location>
        <begin position="1"/>
        <end position="13"/>
    </location>
</feature>
<reference evidence="2" key="1">
    <citation type="submission" date="2024-02" db="EMBL/GenBank/DDBJ databases">
        <authorList>
            <consortium name="ELIXIR-Norway"/>
            <consortium name="Elixir Norway"/>
        </authorList>
    </citation>
    <scope>NUCLEOTIDE SEQUENCE</scope>
</reference>
<feature type="compositionally biased region" description="Polar residues" evidence="1">
    <location>
        <begin position="14"/>
        <end position="31"/>
    </location>
</feature>
<dbReference type="EMBL" id="OZ019904">
    <property type="protein sequence ID" value="CAK9199505.1"/>
    <property type="molecule type" value="Genomic_DNA"/>
</dbReference>
<name>A0ABP0TLC1_9BRYO</name>
<proteinExistence type="predicted"/>
<protein>
    <submittedName>
        <fullName evidence="2">Uncharacterized protein</fullName>
    </submittedName>
</protein>